<gene>
    <name evidence="9" type="ORF">HNR37_002164</name>
</gene>
<comment type="subcellular location">
    <subcellularLocation>
        <location evidence="1 8">Cell membrane</location>
        <topology evidence="1 8">Multi-pass membrane protein</topology>
    </subcellularLocation>
</comment>
<evidence type="ECO:0000256" key="4">
    <source>
        <dbReference type="ARBA" id="ARBA00022475"/>
    </source>
</evidence>
<comment type="caution">
    <text evidence="9">The sequence shown here is derived from an EMBL/GenBank/DDBJ whole genome shotgun (WGS) entry which is preliminary data.</text>
</comment>
<feature type="transmembrane region" description="Helical" evidence="8">
    <location>
        <begin position="37"/>
        <end position="64"/>
    </location>
</feature>
<protein>
    <recommendedName>
        <fullName evidence="8">Probable membrane transporter protein</fullName>
    </recommendedName>
</protein>
<evidence type="ECO:0000256" key="6">
    <source>
        <dbReference type="ARBA" id="ARBA00022989"/>
    </source>
</evidence>
<dbReference type="PANTHER" id="PTHR30269">
    <property type="entry name" value="TRANSMEMBRANE PROTEIN YFCA"/>
    <property type="match status" value="1"/>
</dbReference>
<keyword evidence="7 8" id="KW-0472">Membrane</keyword>
<feature type="transmembrane region" description="Helical" evidence="8">
    <location>
        <begin position="233"/>
        <end position="251"/>
    </location>
</feature>
<evidence type="ECO:0000313" key="10">
    <source>
        <dbReference type="Proteomes" id="UP000528322"/>
    </source>
</evidence>
<evidence type="ECO:0000256" key="5">
    <source>
        <dbReference type="ARBA" id="ARBA00022692"/>
    </source>
</evidence>
<evidence type="ECO:0000313" key="9">
    <source>
        <dbReference type="EMBL" id="MBB5022817.1"/>
    </source>
</evidence>
<evidence type="ECO:0000256" key="8">
    <source>
        <dbReference type="RuleBase" id="RU363041"/>
    </source>
</evidence>
<keyword evidence="6 8" id="KW-1133">Transmembrane helix</keyword>
<dbReference type="EMBL" id="JACHID010000017">
    <property type="protein sequence ID" value="MBB5022817.1"/>
    <property type="molecule type" value="Genomic_DNA"/>
</dbReference>
<dbReference type="InterPro" id="IPR002781">
    <property type="entry name" value="TM_pro_TauE-like"/>
</dbReference>
<keyword evidence="5 8" id="KW-0812">Transmembrane</keyword>
<accession>A0A7W8DHX6</accession>
<reference evidence="9 10" key="1">
    <citation type="submission" date="2020-08" db="EMBL/GenBank/DDBJ databases">
        <title>Genomic Encyclopedia of Type Strains, Phase IV (KMG-IV): sequencing the most valuable type-strain genomes for metagenomic binning, comparative biology and taxonomic classification.</title>
        <authorList>
            <person name="Goeker M."/>
        </authorList>
    </citation>
    <scope>NUCLEOTIDE SEQUENCE [LARGE SCALE GENOMIC DNA]</scope>
    <source>
        <strain evidence="9 10">DSM 22071</strain>
    </source>
</reference>
<dbReference type="Pfam" id="PF01925">
    <property type="entry name" value="TauE"/>
    <property type="match status" value="1"/>
</dbReference>
<dbReference type="RefSeq" id="WP_183734047.1">
    <property type="nucleotide sequence ID" value="NZ_JACHID010000017.1"/>
</dbReference>
<dbReference type="InterPro" id="IPR052017">
    <property type="entry name" value="TSUP"/>
</dbReference>
<dbReference type="Proteomes" id="UP000528322">
    <property type="component" value="Unassembled WGS sequence"/>
</dbReference>
<dbReference type="PANTHER" id="PTHR30269:SF32">
    <property type="entry name" value="MEMBRANE TRANSPORTER PROTEIN-RELATED"/>
    <property type="match status" value="1"/>
</dbReference>
<keyword evidence="10" id="KW-1185">Reference proteome</keyword>
<sequence length="255" mass="27465">MEILTLEIVIWALLATALAAFIHGALGIGFPMVVTPLIALATDVQTAILVTLAPNIAVNALSILKGGQWAQSIGRYWPLALFMLLGSAVGTVVLVYADPNPFRLLLALALFFYLYSASRSNRINWSFMGKAPRSSLAGAGLLGGLMGGTVNVSGPVLLIYLLQLSLSPLALVQILNLCFLVGKVSQTLTFTVMGQMTLTLLLLSLPLLVLSVGCLKLGMGIRDRLPVETYKRWLHWMLAAVAVMLLVQFGWTQWG</sequence>
<feature type="transmembrane region" description="Helical" evidence="8">
    <location>
        <begin position="139"/>
        <end position="162"/>
    </location>
</feature>
<evidence type="ECO:0000256" key="1">
    <source>
        <dbReference type="ARBA" id="ARBA00004651"/>
    </source>
</evidence>
<dbReference type="GO" id="GO:0005886">
    <property type="term" value="C:plasma membrane"/>
    <property type="evidence" value="ECO:0007669"/>
    <property type="project" value="UniProtKB-SubCell"/>
</dbReference>
<comment type="similarity">
    <text evidence="2 8">Belongs to the 4-toluene sulfonate uptake permease (TSUP) (TC 2.A.102) family.</text>
</comment>
<dbReference type="AlphaFoldDB" id="A0A7W8DHX6"/>
<organism evidence="9 10">
    <name type="scientific">Desulfurispira natronophila</name>
    <dbReference type="NCBI Taxonomy" id="682562"/>
    <lineage>
        <taxon>Bacteria</taxon>
        <taxon>Pseudomonadati</taxon>
        <taxon>Chrysiogenota</taxon>
        <taxon>Chrysiogenia</taxon>
        <taxon>Chrysiogenales</taxon>
        <taxon>Chrysiogenaceae</taxon>
        <taxon>Desulfurispira</taxon>
    </lineage>
</organism>
<feature type="transmembrane region" description="Helical" evidence="8">
    <location>
        <begin position="197"/>
        <end position="221"/>
    </location>
</feature>
<name>A0A7W8DHX6_9BACT</name>
<evidence type="ECO:0000256" key="7">
    <source>
        <dbReference type="ARBA" id="ARBA00023136"/>
    </source>
</evidence>
<keyword evidence="4 8" id="KW-1003">Cell membrane</keyword>
<proteinExistence type="inferred from homology"/>
<keyword evidence="3" id="KW-0813">Transport</keyword>
<evidence type="ECO:0000256" key="3">
    <source>
        <dbReference type="ARBA" id="ARBA00022448"/>
    </source>
</evidence>
<evidence type="ECO:0000256" key="2">
    <source>
        <dbReference type="ARBA" id="ARBA00009142"/>
    </source>
</evidence>
<feature type="transmembrane region" description="Helical" evidence="8">
    <location>
        <begin position="76"/>
        <end position="96"/>
    </location>
</feature>
<feature type="transmembrane region" description="Helical" evidence="8">
    <location>
        <begin position="102"/>
        <end position="118"/>
    </location>
</feature>